<organism evidence="2 3">
    <name type="scientific">Rhodanobacter geophilus</name>
    <dbReference type="NCBI Taxonomy" id="3162488"/>
    <lineage>
        <taxon>Bacteria</taxon>
        <taxon>Pseudomonadati</taxon>
        <taxon>Pseudomonadota</taxon>
        <taxon>Gammaproteobacteria</taxon>
        <taxon>Lysobacterales</taxon>
        <taxon>Rhodanobacteraceae</taxon>
        <taxon>Rhodanobacter</taxon>
    </lineage>
</organism>
<keyword evidence="1" id="KW-0472">Membrane</keyword>
<comment type="caution">
    <text evidence="2">The sequence shown here is derived from an EMBL/GenBank/DDBJ whole genome shotgun (WGS) entry which is preliminary data.</text>
</comment>
<evidence type="ECO:0000313" key="2">
    <source>
        <dbReference type="EMBL" id="MEW9625036.1"/>
    </source>
</evidence>
<dbReference type="RefSeq" id="WP_367845327.1">
    <property type="nucleotide sequence ID" value="NZ_JBFOHL010000010.1"/>
</dbReference>
<gene>
    <name evidence="2" type="ORF">ABQJ56_12465</name>
</gene>
<accession>A0ABV3QR07</accession>
<evidence type="ECO:0000313" key="3">
    <source>
        <dbReference type="Proteomes" id="UP001556170"/>
    </source>
</evidence>
<keyword evidence="1" id="KW-0812">Transmembrane</keyword>
<keyword evidence="3" id="KW-1185">Reference proteome</keyword>
<protein>
    <recommendedName>
        <fullName evidence="4">Sulfotransferase family protein</fullName>
    </recommendedName>
</protein>
<reference evidence="2 3" key="1">
    <citation type="submission" date="2024-06" db="EMBL/GenBank/DDBJ databases">
        <authorList>
            <person name="Woo H."/>
        </authorList>
    </citation>
    <scope>NUCLEOTIDE SEQUENCE [LARGE SCALE GENOMIC DNA]</scope>
    <source>
        <strain evidence="2 3">S2-g</strain>
    </source>
</reference>
<keyword evidence="1" id="KW-1133">Transmembrane helix</keyword>
<sequence length="430" mass="48766">MTDNHTHHAILVLGMHRSGTSAVTRVINLLGADLGSDLLPPSGDNALGFWENRGVVEIHEELLDVLGSSWHDVQPLPAGWLSTPAAIVARGKLFDTLRREFSNASLWAVKDPRLCRLLPLWQLVLNDLNVKAHAVFVVRHPDEVGRSLLARDGIPIAHTRLLWLQHLVEAEEATRDMSRVVISYDDLLRDWRECMQRMRNELPLQWPVSISEAHLSVEQFLNPRERHHKLSATGDAALPALAQQAYQGFIAKANGGGGWDRIRMVSELYSTNAGIFVDEIEVLEHRIRTTEEQWSLAATRVVECEAALSKARDEWGHSVELLRESEAKQQHAAEQWHATVQQVQTTEVSLAHAREQWEQTVERLRESEARQHHATKQWEAAAETVRTTNDQLEQAREQLNQLERRQRWILRGGVVVALMAAIAGFCFRMI</sequence>
<dbReference type="Gene3D" id="3.40.50.300">
    <property type="entry name" value="P-loop containing nucleotide triphosphate hydrolases"/>
    <property type="match status" value="1"/>
</dbReference>
<dbReference type="InterPro" id="IPR014556">
    <property type="entry name" value="UCP029407"/>
</dbReference>
<dbReference type="SUPFAM" id="SSF52540">
    <property type="entry name" value="P-loop containing nucleoside triphosphate hydrolases"/>
    <property type="match status" value="1"/>
</dbReference>
<evidence type="ECO:0008006" key="4">
    <source>
        <dbReference type="Google" id="ProtNLM"/>
    </source>
</evidence>
<dbReference type="EMBL" id="JBFOHL010000010">
    <property type="protein sequence ID" value="MEW9625036.1"/>
    <property type="molecule type" value="Genomic_DNA"/>
</dbReference>
<evidence type="ECO:0000256" key="1">
    <source>
        <dbReference type="SAM" id="Phobius"/>
    </source>
</evidence>
<dbReference type="PIRSF" id="PIRSF029407">
    <property type="entry name" value="UCP029407"/>
    <property type="match status" value="1"/>
</dbReference>
<name>A0ABV3QR07_9GAMM</name>
<dbReference type="InterPro" id="IPR027417">
    <property type="entry name" value="P-loop_NTPase"/>
</dbReference>
<proteinExistence type="predicted"/>
<dbReference type="Proteomes" id="UP001556170">
    <property type="component" value="Unassembled WGS sequence"/>
</dbReference>
<feature type="transmembrane region" description="Helical" evidence="1">
    <location>
        <begin position="408"/>
        <end position="427"/>
    </location>
</feature>